<proteinExistence type="predicted"/>
<keyword evidence="1" id="KW-0812">Transmembrane</keyword>
<keyword evidence="1" id="KW-1133">Transmembrane helix</keyword>
<keyword evidence="1" id="KW-0472">Membrane</keyword>
<protein>
    <submittedName>
        <fullName evidence="2">Uncharacterized protein</fullName>
    </submittedName>
</protein>
<name>A0A6N4THL1_9FIRM</name>
<sequence>MINEPYIKITVTVVIIGYMVYLFWKNVQNFMKCQQARADFIRLHKKDELVFVNQQMLLCTILSFCILTLVIMFLLGDKMTADVQELYWYRVAYISLILIFVGLIFDGLSKRRMILSHDAFQVDEGTFRFRSIVNFEQRGTFFRVVRVLMNDGQKVVVSRKMGMQLSDAYDAWKARKKTKR</sequence>
<dbReference type="AlphaFoldDB" id="A0A6N4THL1"/>
<feature type="transmembrane region" description="Helical" evidence="1">
    <location>
        <begin position="6"/>
        <end position="24"/>
    </location>
</feature>
<evidence type="ECO:0000313" key="2">
    <source>
        <dbReference type="EMBL" id="BBK22273.1"/>
    </source>
</evidence>
<gene>
    <name evidence="2" type="ORF">Aargi30884_11760</name>
</gene>
<keyword evidence="3" id="KW-1185">Reference proteome</keyword>
<dbReference type="RefSeq" id="WP_115715434.1">
    <property type="nucleotide sequence ID" value="NZ_AP019695.1"/>
</dbReference>
<dbReference type="Proteomes" id="UP000464754">
    <property type="component" value="Chromosome"/>
</dbReference>
<reference evidence="3" key="1">
    <citation type="submission" date="2019-05" db="EMBL/GenBank/DDBJ databases">
        <title>Complete genome sequencing of Absiella argi strain JCM 30884.</title>
        <authorList>
            <person name="Sakamoto M."/>
            <person name="Murakami T."/>
            <person name="Mori H."/>
        </authorList>
    </citation>
    <scope>NUCLEOTIDE SEQUENCE [LARGE SCALE GENOMIC DNA]</scope>
    <source>
        <strain evidence="3">JCM 30884</strain>
    </source>
</reference>
<feature type="transmembrane region" description="Helical" evidence="1">
    <location>
        <begin position="56"/>
        <end position="75"/>
    </location>
</feature>
<organism evidence="2 3">
    <name type="scientific">Amedibacterium intestinale</name>
    <dbReference type="NCBI Taxonomy" id="2583452"/>
    <lineage>
        <taxon>Bacteria</taxon>
        <taxon>Bacillati</taxon>
        <taxon>Bacillota</taxon>
        <taxon>Erysipelotrichia</taxon>
        <taxon>Erysipelotrichales</taxon>
        <taxon>Erysipelotrichaceae</taxon>
        <taxon>Amedibacterium</taxon>
    </lineage>
</organism>
<accession>A0A6N4THL1</accession>
<dbReference type="EMBL" id="AP019695">
    <property type="protein sequence ID" value="BBK22273.1"/>
    <property type="molecule type" value="Genomic_DNA"/>
</dbReference>
<dbReference type="KEGG" id="aarg:Aargi30884_11760"/>
<feature type="transmembrane region" description="Helical" evidence="1">
    <location>
        <begin position="87"/>
        <end position="105"/>
    </location>
</feature>
<evidence type="ECO:0000256" key="1">
    <source>
        <dbReference type="SAM" id="Phobius"/>
    </source>
</evidence>
<evidence type="ECO:0000313" key="3">
    <source>
        <dbReference type="Proteomes" id="UP000464754"/>
    </source>
</evidence>